<evidence type="ECO:0000256" key="5">
    <source>
        <dbReference type="ARBA" id="ARBA00022801"/>
    </source>
</evidence>
<dbReference type="OrthoDB" id="424012at2759"/>
<evidence type="ECO:0000256" key="4">
    <source>
        <dbReference type="ARBA" id="ARBA00022491"/>
    </source>
</evidence>
<evidence type="ECO:0000256" key="2">
    <source>
        <dbReference type="ARBA" id="ARBA00007738"/>
    </source>
</evidence>
<feature type="domain" description="Histone deacetylase" evidence="11">
    <location>
        <begin position="159"/>
        <end position="549"/>
    </location>
</feature>
<comment type="similarity">
    <text evidence="2">Belongs to the histone deacetylase family. HD type 2 subfamily.</text>
</comment>
<sequence length="632" mass="69849">MLGTGPKASKKANNRYSQSPTPPPPTGPPSFHIGNRVEALKFTNDSHEWYCARIVTVEPAQVSSTDAGTSTPEDRPSSLFVHYEGWAPEYADWVSPSSIRQLTARCKFGPKGKESNASWEDYRTFYHSQAATAMRHHTGLVQDPRMLRHNCPCHYRKTHPEHPERIGAILEALHSERLLRYFARVRARESTLEELLHAHRGSHILNYSSIDPETVKKTKDDLMTDLQSRATLPTWAGRLMSQPSTPERQQPSILTPQENSIIARRTHGVEGCEVKKADQKQIAHKQRRYSNAAAAASGVSAKKVPDDLQFEMTCGELGIAVDTPYHPVHTNLSARISSGALCELVDQIVQGKLHNGFAAIRPPGHHAEDDAAMGFCYFNNVAVAVLSAMEKYPDKIKKALVIDCHGNGTQKIFYDSPNVLYISLHRWESGHFYPFSGAPSECGRSAGQGYNVNIPFTESKEKPSIDTPNRSPYYFFLDQIFVSAGFDAAEGHAPAIGGYQVSPRGYALMTKLTRQLAEEMCDGRLVLSLEGSGYELTPLALSASASVAQLLPESVVPPIQTEGSVSSNKPNAGAVESMRSVIEIQKQYWKFPDEILAPDFRFLLPPEWRAPHSLSTKPRRPVGPVKGPAAAY</sequence>
<reference evidence="12 13" key="1">
    <citation type="submission" date="2016-07" db="EMBL/GenBank/DDBJ databases">
        <title>Pervasive Adenine N6-methylation of Active Genes in Fungi.</title>
        <authorList>
            <consortium name="DOE Joint Genome Institute"/>
            <person name="Mondo S.J."/>
            <person name="Dannebaum R.O."/>
            <person name="Kuo R.C."/>
            <person name="Labutti K."/>
            <person name="Haridas S."/>
            <person name="Kuo A."/>
            <person name="Salamov A."/>
            <person name="Ahrendt S.R."/>
            <person name="Lipzen A."/>
            <person name="Sullivan W."/>
            <person name="Andreopoulos W.B."/>
            <person name="Clum A."/>
            <person name="Lindquist E."/>
            <person name="Daum C."/>
            <person name="Ramamoorthy G.K."/>
            <person name="Gryganskyi A."/>
            <person name="Culley D."/>
            <person name="Magnuson J.K."/>
            <person name="James T.Y."/>
            <person name="O'Malley M.A."/>
            <person name="Stajich J.E."/>
            <person name="Spatafora J.W."/>
            <person name="Visel A."/>
            <person name="Grigoriev I.V."/>
        </authorList>
    </citation>
    <scope>NUCLEOTIDE SEQUENCE [LARGE SCALE GENOMIC DNA]</scope>
    <source>
        <strain evidence="12 13">NRRL 2496</strain>
    </source>
</reference>
<dbReference type="Pfam" id="PF00850">
    <property type="entry name" value="Hist_deacetyl"/>
    <property type="match status" value="1"/>
</dbReference>
<keyword evidence="9" id="KW-0539">Nucleus</keyword>
<dbReference type="Proteomes" id="UP000242180">
    <property type="component" value="Unassembled WGS sequence"/>
</dbReference>
<evidence type="ECO:0000256" key="8">
    <source>
        <dbReference type="ARBA" id="ARBA00023163"/>
    </source>
</evidence>
<evidence type="ECO:0000256" key="9">
    <source>
        <dbReference type="ARBA" id="ARBA00023242"/>
    </source>
</evidence>
<organism evidence="12 13">
    <name type="scientific">Syncephalastrum racemosum</name>
    <name type="common">Filamentous fungus</name>
    <dbReference type="NCBI Taxonomy" id="13706"/>
    <lineage>
        <taxon>Eukaryota</taxon>
        <taxon>Fungi</taxon>
        <taxon>Fungi incertae sedis</taxon>
        <taxon>Mucoromycota</taxon>
        <taxon>Mucoromycotina</taxon>
        <taxon>Mucoromycetes</taxon>
        <taxon>Mucorales</taxon>
        <taxon>Syncephalastraceae</taxon>
        <taxon>Syncephalastrum</taxon>
    </lineage>
</organism>
<dbReference type="EC" id="3.5.1.98" evidence="3"/>
<dbReference type="PANTHER" id="PTHR10625:SF5">
    <property type="entry name" value="HISTONE DEACETYLASE"/>
    <property type="match status" value="1"/>
</dbReference>
<dbReference type="SUPFAM" id="SSF52768">
    <property type="entry name" value="Arginase/deacetylase"/>
    <property type="match status" value="1"/>
</dbReference>
<gene>
    <name evidence="12" type="ORF">BCR43DRAFT_444344</name>
</gene>
<dbReference type="EMBL" id="MCGN01000009">
    <property type="protein sequence ID" value="ORY93039.1"/>
    <property type="molecule type" value="Genomic_DNA"/>
</dbReference>
<keyword evidence="5" id="KW-0378">Hydrolase</keyword>
<dbReference type="GO" id="GO:0141221">
    <property type="term" value="F:histone deacetylase activity, hydrolytic mechanism"/>
    <property type="evidence" value="ECO:0007669"/>
    <property type="project" value="UniProtKB-EC"/>
</dbReference>
<accession>A0A1X2H3Q5</accession>
<keyword evidence="8" id="KW-0804">Transcription</keyword>
<evidence type="ECO:0000256" key="7">
    <source>
        <dbReference type="ARBA" id="ARBA00023015"/>
    </source>
</evidence>
<dbReference type="PANTHER" id="PTHR10625">
    <property type="entry name" value="HISTONE DEACETYLASE HDAC1-RELATED"/>
    <property type="match status" value="1"/>
</dbReference>
<dbReference type="OMA" id="HCCPCHS"/>
<keyword evidence="4" id="KW-0678">Repressor</keyword>
<dbReference type="InterPro" id="IPR016197">
    <property type="entry name" value="Chromo-like_dom_sf"/>
</dbReference>
<keyword evidence="7" id="KW-0805">Transcription regulation</keyword>
<dbReference type="PRINTS" id="PR01270">
    <property type="entry name" value="HDASUPER"/>
</dbReference>
<comment type="subcellular location">
    <subcellularLocation>
        <location evidence="1">Nucleus</location>
    </subcellularLocation>
</comment>
<keyword evidence="13" id="KW-1185">Reference proteome</keyword>
<dbReference type="GO" id="GO:0000118">
    <property type="term" value="C:histone deacetylase complex"/>
    <property type="evidence" value="ECO:0007669"/>
    <property type="project" value="TreeGrafter"/>
</dbReference>
<keyword evidence="6" id="KW-0156">Chromatin regulator</keyword>
<comment type="caution">
    <text evidence="12">The sequence shown here is derived from an EMBL/GenBank/DDBJ whole genome shotgun (WGS) entry which is preliminary data.</text>
</comment>
<dbReference type="InParanoid" id="A0A1X2H3Q5"/>
<dbReference type="InterPro" id="IPR023696">
    <property type="entry name" value="Ureohydrolase_dom_sf"/>
</dbReference>
<dbReference type="AlphaFoldDB" id="A0A1X2H3Q5"/>
<feature type="region of interest" description="Disordered" evidence="10">
    <location>
        <begin position="1"/>
        <end position="33"/>
    </location>
</feature>
<evidence type="ECO:0000256" key="3">
    <source>
        <dbReference type="ARBA" id="ARBA00012111"/>
    </source>
</evidence>
<dbReference type="InterPro" id="IPR037138">
    <property type="entry name" value="His_deacetylse_dom_sf"/>
</dbReference>
<dbReference type="STRING" id="13706.A0A1X2H3Q5"/>
<name>A0A1X2H3Q5_SYNRA</name>
<evidence type="ECO:0000259" key="11">
    <source>
        <dbReference type="Pfam" id="PF00850"/>
    </source>
</evidence>
<evidence type="ECO:0000313" key="12">
    <source>
        <dbReference type="EMBL" id="ORY93039.1"/>
    </source>
</evidence>
<dbReference type="SUPFAM" id="SSF54160">
    <property type="entry name" value="Chromo domain-like"/>
    <property type="match status" value="1"/>
</dbReference>
<evidence type="ECO:0000313" key="13">
    <source>
        <dbReference type="Proteomes" id="UP000242180"/>
    </source>
</evidence>
<dbReference type="Gene3D" id="2.30.30.140">
    <property type="match status" value="1"/>
</dbReference>
<proteinExistence type="inferred from homology"/>
<feature type="region of interest" description="Disordered" evidence="10">
    <location>
        <begin position="613"/>
        <end position="632"/>
    </location>
</feature>
<dbReference type="Gene3D" id="3.40.800.20">
    <property type="entry name" value="Histone deacetylase domain"/>
    <property type="match status" value="1"/>
</dbReference>
<protein>
    <recommendedName>
        <fullName evidence="3">histone deacetylase</fullName>
        <ecNumber evidence="3">3.5.1.98</ecNumber>
    </recommendedName>
</protein>
<evidence type="ECO:0000256" key="6">
    <source>
        <dbReference type="ARBA" id="ARBA00022853"/>
    </source>
</evidence>
<evidence type="ECO:0000256" key="10">
    <source>
        <dbReference type="SAM" id="MobiDB-lite"/>
    </source>
</evidence>
<dbReference type="GO" id="GO:0040029">
    <property type="term" value="P:epigenetic regulation of gene expression"/>
    <property type="evidence" value="ECO:0007669"/>
    <property type="project" value="TreeGrafter"/>
</dbReference>
<dbReference type="InterPro" id="IPR000286">
    <property type="entry name" value="HDACs"/>
</dbReference>
<evidence type="ECO:0000256" key="1">
    <source>
        <dbReference type="ARBA" id="ARBA00004123"/>
    </source>
</evidence>
<dbReference type="InterPro" id="IPR023801">
    <property type="entry name" value="His_deacetylse_dom"/>
</dbReference>